<feature type="transmembrane region" description="Helical" evidence="1">
    <location>
        <begin position="20"/>
        <end position="41"/>
    </location>
</feature>
<comment type="caution">
    <text evidence="3">The sequence shown here is derived from an EMBL/GenBank/DDBJ whole genome shotgun (WGS) entry which is preliminary data.</text>
</comment>
<protein>
    <submittedName>
        <fullName evidence="3">Lasso peptide biosynthesis B2 protein</fullName>
    </submittedName>
</protein>
<name>A0AAE3H3D5_9BACT</name>
<evidence type="ECO:0000259" key="2">
    <source>
        <dbReference type="Pfam" id="PF13471"/>
    </source>
</evidence>
<reference evidence="3 4" key="1">
    <citation type="submission" date="2018-11" db="EMBL/GenBank/DDBJ databases">
        <title>Novel bacteria species description.</title>
        <authorList>
            <person name="Han J.-H."/>
        </authorList>
    </citation>
    <scope>NUCLEOTIDE SEQUENCE [LARGE SCALE GENOMIC DNA]</scope>
    <source>
        <strain evidence="3 4">KCTC23259</strain>
    </source>
</reference>
<dbReference type="InterPro" id="IPR053521">
    <property type="entry name" value="McjB-like"/>
</dbReference>
<sequence length="135" mass="15611">MHMNKGTQNIKTIHQVFTLLYVFLVLCVFKLLLVTLSFSLFRKLYAKLRGSHVENVPYLIFCINGISNYIPFGFTCLPKALTLKYFMSKDTEAKLVVGVKLSNQGLEAHAWVEKAGKFLIGEFTEEQFKPIWEWQ</sequence>
<dbReference type="Pfam" id="PF13471">
    <property type="entry name" value="Transglut_core3"/>
    <property type="match status" value="1"/>
</dbReference>
<feature type="domain" description="Microcin J25-processing protein McjB C-terminal" evidence="2">
    <location>
        <begin position="24"/>
        <end position="132"/>
    </location>
</feature>
<evidence type="ECO:0000256" key="1">
    <source>
        <dbReference type="SAM" id="Phobius"/>
    </source>
</evidence>
<organism evidence="3 4">
    <name type="scientific">Lacihabitans soyangensis</name>
    <dbReference type="NCBI Taxonomy" id="869394"/>
    <lineage>
        <taxon>Bacteria</taxon>
        <taxon>Pseudomonadati</taxon>
        <taxon>Bacteroidota</taxon>
        <taxon>Cytophagia</taxon>
        <taxon>Cytophagales</taxon>
        <taxon>Leadbetterellaceae</taxon>
        <taxon>Lacihabitans</taxon>
    </lineage>
</organism>
<dbReference type="AlphaFoldDB" id="A0AAE3H3D5"/>
<dbReference type="RefSeq" id="WP_310586216.1">
    <property type="nucleotide sequence ID" value="NZ_RJUF01000053.1"/>
</dbReference>
<keyword evidence="4" id="KW-1185">Reference proteome</keyword>
<dbReference type="NCBIfam" id="NF033537">
    <property type="entry name" value="lasso_biosyn_B2"/>
    <property type="match status" value="1"/>
</dbReference>
<accession>A0AAE3H3D5</accession>
<dbReference type="EMBL" id="RJUF01000053">
    <property type="protein sequence ID" value="MCP9764028.1"/>
    <property type="molecule type" value="Genomic_DNA"/>
</dbReference>
<evidence type="ECO:0000313" key="4">
    <source>
        <dbReference type="Proteomes" id="UP001204144"/>
    </source>
</evidence>
<evidence type="ECO:0000313" key="3">
    <source>
        <dbReference type="EMBL" id="MCP9764028.1"/>
    </source>
</evidence>
<keyword evidence="1" id="KW-1133">Transmembrane helix</keyword>
<gene>
    <name evidence="3" type="ORF">EGI31_13815</name>
</gene>
<keyword evidence="1" id="KW-0472">Membrane</keyword>
<keyword evidence="1" id="KW-0812">Transmembrane</keyword>
<proteinExistence type="predicted"/>
<dbReference type="Proteomes" id="UP001204144">
    <property type="component" value="Unassembled WGS sequence"/>
</dbReference>
<dbReference type="InterPro" id="IPR032708">
    <property type="entry name" value="McjB_C"/>
</dbReference>